<dbReference type="Proteomes" id="UP000198378">
    <property type="component" value="Unassembled WGS sequence"/>
</dbReference>
<dbReference type="InterPro" id="IPR027417">
    <property type="entry name" value="P-loop_NTPase"/>
</dbReference>
<evidence type="ECO:0000313" key="1">
    <source>
        <dbReference type="EMBL" id="OXB89781.1"/>
    </source>
</evidence>
<dbReference type="SUPFAM" id="SSF52540">
    <property type="entry name" value="P-loop containing nucleoside triphosphate hydrolases"/>
    <property type="match status" value="1"/>
</dbReference>
<keyword evidence="2" id="KW-1185">Reference proteome</keyword>
<evidence type="ECO:0000313" key="2">
    <source>
        <dbReference type="Proteomes" id="UP000198378"/>
    </source>
</evidence>
<reference evidence="1 2" key="1">
    <citation type="submission" date="2017-05" db="EMBL/GenBank/DDBJ databases">
        <title>The genome sequence of Geobacillus thermocatenulatus DSM 730.</title>
        <authorList>
            <person name="Ramaloko W.T."/>
            <person name="Koen N."/>
            <person name="Polliack S."/>
            <person name="Aliyu H."/>
            <person name="Lebre P."/>
            <person name="Mohr T."/>
            <person name="Oswald F."/>
            <person name="Zwick M."/>
            <person name="Neumann A."/>
            <person name="Syldatk C."/>
            <person name="Cowan D."/>
            <person name="De Maayer P."/>
        </authorList>
    </citation>
    <scope>NUCLEOTIDE SEQUENCE [LARGE SCALE GENOMIC DNA]</scope>
    <source>
        <strain evidence="1 2">BGSC 93A1</strain>
    </source>
</reference>
<dbReference type="KEGG" id="gtm:GT3921_08230"/>
<dbReference type="EMBL" id="NEWK01000001">
    <property type="protein sequence ID" value="OXB89781.1"/>
    <property type="molecule type" value="Genomic_DNA"/>
</dbReference>
<sequence length="138" mass="16019">MHFVIGGAFQGKRKWVRERYGINDGVHIVWHNGYVEPYRPPDGIETAKTVVFDGLEAAIRPRPDPDEWESYFRAWQRWEAAVSGRTVVWVGTDVTQGVVPVDPQERRWRDAVGMCYQRLASLCCRVDRIWCGLSERLK</sequence>
<name>A0A226QBC3_9BACL</name>
<accession>A0A226QBC3</accession>
<dbReference type="Gene3D" id="3.40.50.300">
    <property type="entry name" value="P-loop containing nucleotide triphosphate hydrolases"/>
    <property type="match status" value="1"/>
</dbReference>
<dbReference type="AlphaFoldDB" id="A0A226QBC3"/>
<organism evidence="1 2">
    <name type="scientific">Geobacillus thermocatenulatus</name>
    <dbReference type="NCBI Taxonomy" id="33938"/>
    <lineage>
        <taxon>Bacteria</taxon>
        <taxon>Bacillati</taxon>
        <taxon>Bacillota</taxon>
        <taxon>Bacilli</taxon>
        <taxon>Bacillales</taxon>
        <taxon>Anoxybacillaceae</taxon>
        <taxon>Geobacillus</taxon>
        <taxon>Geobacillus thermoleovorans group</taxon>
    </lineage>
</organism>
<dbReference type="GO" id="GO:0043752">
    <property type="term" value="F:adenosylcobinamide kinase activity"/>
    <property type="evidence" value="ECO:0007669"/>
    <property type="project" value="InterPro"/>
</dbReference>
<dbReference type="InterPro" id="IPR003203">
    <property type="entry name" value="CobU/CobP"/>
</dbReference>
<dbReference type="RefSeq" id="WP_025948518.1">
    <property type="nucleotide sequence ID" value="NZ_CP018058.1"/>
</dbReference>
<dbReference type="Pfam" id="PF02283">
    <property type="entry name" value="CobU"/>
    <property type="match status" value="1"/>
</dbReference>
<dbReference type="GO" id="GO:0009236">
    <property type="term" value="P:cobalamin biosynthetic process"/>
    <property type="evidence" value="ECO:0007669"/>
    <property type="project" value="UniProtKB-UniPathway"/>
</dbReference>
<comment type="caution">
    <text evidence="1">The sequence shown here is derived from an EMBL/GenBank/DDBJ whole genome shotgun (WGS) entry which is preliminary data.</text>
</comment>
<proteinExistence type="predicted"/>
<dbReference type="GO" id="GO:0000166">
    <property type="term" value="F:nucleotide binding"/>
    <property type="evidence" value="ECO:0007669"/>
    <property type="project" value="InterPro"/>
</dbReference>
<gene>
    <name evidence="1" type="ORF">B9L19_07000</name>
</gene>
<protein>
    <submittedName>
        <fullName evidence="1">Cobalamin biosynthesis protein</fullName>
    </submittedName>
</protein>